<dbReference type="Proteomes" id="UP001228468">
    <property type="component" value="Unassembled WGS sequence"/>
</dbReference>
<proteinExistence type="predicted"/>
<name>A0ABT9K9S2_9PSED</name>
<sequence>MSGHKSARDDTKVHPSLEMMGKPFALEAMPLNIDRIRTRV</sequence>
<comment type="caution">
    <text evidence="1">The sequence shown here is derived from an EMBL/GenBank/DDBJ whole genome shotgun (WGS) entry which is preliminary data.</text>
</comment>
<reference evidence="1 2" key="1">
    <citation type="submission" date="2023-08" db="EMBL/GenBank/DDBJ databases">
        <title>Whole Genome exploration of the biotechnological potential of heavy metal resistant bacteria.</title>
        <authorList>
            <person name="Adeniji A."/>
            <person name="Ayangbenro A."/>
        </authorList>
    </citation>
    <scope>NUCLEOTIDE SEQUENCE [LARGE SCALE GENOMIC DNA]</scope>
    <source>
        <strain evidence="1 2">ABS_30</strain>
    </source>
</reference>
<evidence type="ECO:0000313" key="1">
    <source>
        <dbReference type="EMBL" id="MDP8575411.1"/>
    </source>
</evidence>
<dbReference type="RefSeq" id="WP_268747874.1">
    <property type="nucleotide sequence ID" value="NZ_JAVCAN010000015.1"/>
</dbReference>
<evidence type="ECO:0000313" key="2">
    <source>
        <dbReference type="Proteomes" id="UP001228468"/>
    </source>
</evidence>
<gene>
    <name evidence="1" type="ORF">RAM78_23725</name>
</gene>
<organism evidence="1 2">
    <name type="scientific">Pseudomonas iranensis</name>
    <dbReference type="NCBI Taxonomy" id="2745503"/>
    <lineage>
        <taxon>Bacteria</taxon>
        <taxon>Pseudomonadati</taxon>
        <taxon>Pseudomonadota</taxon>
        <taxon>Gammaproteobacteria</taxon>
        <taxon>Pseudomonadales</taxon>
        <taxon>Pseudomonadaceae</taxon>
        <taxon>Pseudomonas</taxon>
    </lineage>
</organism>
<protein>
    <submittedName>
        <fullName evidence="1">Uncharacterized protein</fullName>
    </submittedName>
</protein>
<accession>A0ABT9K9S2</accession>
<keyword evidence="2" id="KW-1185">Reference proteome</keyword>
<dbReference type="EMBL" id="JAVCAN010000015">
    <property type="protein sequence ID" value="MDP8575411.1"/>
    <property type="molecule type" value="Genomic_DNA"/>
</dbReference>